<dbReference type="InterPro" id="IPR050624">
    <property type="entry name" value="HTH-type_Tx_Regulator"/>
</dbReference>
<evidence type="ECO:0000313" key="4">
    <source>
        <dbReference type="EMBL" id="RXJ54432.1"/>
    </source>
</evidence>
<dbReference type="PROSITE" id="PS50977">
    <property type="entry name" value="HTH_TETR_2"/>
    <property type="match status" value="1"/>
</dbReference>
<evidence type="ECO:0000256" key="2">
    <source>
        <dbReference type="PROSITE-ProRule" id="PRU00335"/>
    </source>
</evidence>
<dbReference type="InterPro" id="IPR009057">
    <property type="entry name" value="Homeodomain-like_sf"/>
</dbReference>
<dbReference type="Pfam" id="PF00440">
    <property type="entry name" value="TetR_N"/>
    <property type="match status" value="1"/>
</dbReference>
<dbReference type="AlphaFoldDB" id="A0A4Q0XPT7"/>
<comment type="caution">
    <text evidence="4">The sequence shown here is derived from an EMBL/GenBank/DDBJ whole genome shotgun (WGS) entry which is preliminary data.</text>
</comment>
<dbReference type="PANTHER" id="PTHR43479:SF11">
    <property type="entry name" value="ACREF_ENVCD OPERON REPRESSOR-RELATED"/>
    <property type="match status" value="1"/>
</dbReference>
<keyword evidence="5" id="KW-1185">Reference proteome</keyword>
<dbReference type="Gene3D" id="1.10.357.10">
    <property type="entry name" value="Tetracycline Repressor, domain 2"/>
    <property type="match status" value="1"/>
</dbReference>
<gene>
    <name evidence="4" type="ORF">CRV04_11605</name>
</gene>
<dbReference type="PANTHER" id="PTHR43479">
    <property type="entry name" value="ACREF/ENVCD OPERON REPRESSOR-RELATED"/>
    <property type="match status" value="1"/>
</dbReference>
<dbReference type="EMBL" id="PDKN01000010">
    <property type="protein sequence ID" value="RXJ54432.1"/>
    <property type="molecule type" value="Genomic_DNA"/>
</dbReference>
<protein>
    <recommendedName>
        <fullName evidence="3">HTH tetR-type domain-containing protein</fullName>
    </recommendedName>
</protein>
<dbReference type="InterPro" id="IPR001647">
    <property type="entry name" value="HTH_TetR"/>
</dbReference>
<evidence type="ECO:0000313" key="5">
    <source>
        <dbReference type="Proteomes" id="UP000290657"/>
    </source>
</evidence>
<reference evidence="4 5" key="1">
    <citation type="submission" date="2017-10" db="EMBL/GenBank/DDBJ databases">
        <title>Genomics of the genus Arcobacter.</title>
        <authorList>
            <person name="Perez-Cataluna A."/>
            <person name="Figueras M.J."/>
        </authorList>
    </citation>
    <scope>NUCLEOTIDE SEQUENCE [LARGE SCALE GENOMIC DNA]</scope>
    <source>
        <strain evidence="4 5">CECT 8987</strain>
    </source>
</reference>
<evidence type="ECO:0000256" key="1">
    <source>
        <dbReference type="ARBA" id="ARBA00023125"/>
    </source>
</evidence>
<sequence>MSPIVDKAKKRQAIALSCLPLILKHNLTDISISRLAQAANIGKGTIYEYFTCKEDIVVELMYILQEQYMQDVLVRIEKQATFKEKLKIFFLSLYEDKYEHYRLVLKIFIGISYYKTNSELIAFQERWYEKNTEHLQTILDNAIHTEKLKSKSSHLINGILNTYVGFLLSSLSKECCEIQKEVNEYIDTLFEFICKQ</sequence>
<feature type="DNA-binding region" description="H-T-H motif" evidence="2">
    <location>
        <begin position="31"/>
        <end position="50"/>
    </location>
</feature>
<dbReference type="Proteomes" id="UP000290657">
    <property type="component" value="Unassembled WGS sequence"/>
</dbReference>
<proteinExistence type="predicted"/>
<feature type="domain" description="HTH tetR-type" evidence="3">
    <location>
        <begin position="8"/>
        <end position="68"/>
    </location>
</feature>
<dbReference type="OrthoDB" id="9809994at2"/>
<evidence type="ECO:0000259" key="3">
    <source>
        <dbReference type="PROSITE" id="PS50977"/>
    </source>
</evidence>
<organism evidence="4 5">
    <name type="scientific">Candidatus Marinarcus aquaticus</name>
    <dbReference type="NCBI Taxonomy" id="2044504"/>
    <lineage>
        <taxon>Bacteria</taxon>
        <taxon>Pseudomonadati</taxon>
        <taxon>Campylobacterota</taxon>
        <taxon>Epsilonproteobacteria</taxon>
        <taxon>Campylobacterales</taxon>
        <taxon>Arcobacteraceae</taxon>
        <taxon>Candidatus Marinarcus</taxon>
    </lineage>
</organism>
<keyword evidence="1 2" id="KW-0238">DNA-binding</keyword>
<dbReference type="SUPFAM" id="SSF46689">
    <property type="entry name" value="Homeodomain-like"/>
    <property type="match status" value="1"/>
</dbReference>
<dbReference type="RefSeq" id="WP_128997022.1">
    <property type="nucleotide sequence ID" value="NZ_PDKN01000010.1"/>
</dbReference>
<dbReference type="GO" id="GO:0003677">
    <property type="term" value="F:DNA binding"/>
    <property type="evidence" value="ECO:0007669"/>
    <property type="project" value="UniProtKB-UniRule"/>
</dbReference>
<name>A0A4Q0XPT7_9BACT</name>
<accession>A0A4Q0XPT7</accession>